<dbReference type="EMBL" id="GAKP01008506">
    <property type="protein sequence ID" value="JAC50446.1"/>
    <property type="molecule type" value="Transcribed_RNA"/>
</dbReference>
<organism evidence="2">
    <name type="scientific">Bactrocera dorsalis</name>
    <name type="common">Oriental fruit fly</name>
    <name type="synonym">Dacus dorsalis</name>
    <dbReference type="NCBI Taxonomy" id="27457"/>
    <lineage>
        <taxon>Eukaryota</taxon>
        <taxon>Metazoa</taxon>
        <taxon>Ecdysozoa</taxon>
        <taxon>Arthropoda</taxon>
        <taxon>Hexapoda</taxon>
        <taxon>Insecta</taxon>
        <taxon>Pterygota</taxon>
        <taxon>Neoptera</taxon>
        <taxon>Endopterygota</taxon>
        <taxon>Diptera</taxon>
        <taxon>Brachycera</taxon>
        <taxon>Muscomorpha</taxon>
        <taxon>Tephritoidea</taxon>
        <taxon>Tephritidae</taxon>
        <taxon>Bactrocera</taxon>
        <taxon>Bactrocera</taxon>
    </lineage>
</organism>
<dbReference type="InterPro" id="IPR038765">
    <property type="entry name" value="Papain-like_cys_pep_sf"/>
</dbReference>
<reference evidence="2" key="1">
    <citation type="journal article" date="2014" name="BMC Genomics">
        <title>Characterizing the developmental transcriptome of the oriental fruit fly, Bactrocera dorsalis (Diptera: Tephritidae) through comparative genomic analysis with Drosophila melanogaster utilizing modENCODE datasets.</title>
        <authorList>
            <person name="Geib S.M."/>
            <person name="Calla B."/>
            <person name="Hall B."/>
            <person name="Hou S."/>
            <person name="Manoukis N.C."/>
        </authorList>
    </citation>
    <scope>NUCLEOTIDE SEQUENCE</scope>
    <source>
        <strain evidence="2">Punador</strain>
    </source>
</reference>
<proteinExistence type="predicted"/>
<protein>
    <submittedName>
        <fullName evidence="2">Uncharacterized protein</fullName>
    </submittedName>
</protein>
<feature type="region of interest" description="Disordered" evidence="1">
    <location>
        <begin position="1"/>
        <end position="43"/>
    </location>
</feature>
<feature type="non-terminal residue" evidence="2">
    <location>
        <position position="232"/>
    </location>
</feature>
<dbReference type="SUPFAM" id="SSF54001">
    <property type="entry name" value="Cysteine proteinases"/>
    <property type="match status" value="1"/>
</dbReference>
<sequence>MDKDKLTRSVKRFRERMEEEQRKLPRIRTLEAAGTSGTRSAKSARADALQAATQHLARRTRVATASHGTDATTSPQVNDATTAHTNDLNAATNSAKARKVQTVMRRYMAAHISTTRRASWTAASQRTSLATGPVSVGRISSSEASTSDDATVPWRSPVIELSSENEGTLLENEKAELTFPAGPSGVCLYQTDLRSLEDGSWLTDTVIDAYAKYLETEFGPEATVLSPFVVWQ</sequence>
<dbReference type="OrthoDB" id="8069648at2759"/>
<feature type="compositionally biased region" description="Polar residues" evidence="1">
    <location>
        <begin position="66"/>
        <end position="95"/>
    </location>
</feature>
<feature type="region of interest" description="Disordered" evidence="1">
    <location>
        <begin position="62"/>
        <end position="97"/>
    </location>
</feature>
<dbReference type="AlphaFoldDB" id="A0A034W4D1"/>
<accession>A0A034W4D1</accession>
<name>A0A034W4D1_BACDO</name>
<evidence type="ECO:0000256" key="1">
    <source>
        <dbReference type="SAM" id="MobiDB-lite"/>
    </source>
</evidence>
<dbReference type="Gene3D" id="3.40.395.10">
    <property type="entry name" value="Adenoviral Proteinase, Chain A"/>
    <property type="match status" value="1"/>
</dbReference>
<evidence type="ECO:0000313" key="2">
    <source>
        <dbReference type="EMBL" id="JAC50446.1"/>
    </source>
</evidence>